<sequence>MTFGLQNAMNVYRELPQLLWKFHNCIYSRRAHHHMVRSVCSLQSTGYFPYLLPHLRINAIWPCLLQNATLSWAFMITVEYRKTPHGLWEG</sequence>
<keyword evidence="2" id="KW-1185">Reference proteome</keyword>
<dbReference type="Proteomes" id="UP000244336">
    <property type="component" value="Chromosome 2"/>
</dbReference>
<proteinExistence type="predicted"/>
<gene>
    <name evidence="1" type="ORF">GQ55_2G284500</name>
</gene>
<evidence type="ECO:0000313" key="2">
    <source>
        <dbReference type="Proteomes" id="UP000244336"/>
    </source>
</evidence>
<name>A0A2T7ETA4_9POAL</name>
<dbReference type="EMBL" id="CM009750">
    <property type="protein sequence ID" value="PUZ71059.1"/>
    <property type="molecule type" value="Genomic_DNA"/>
</dbReference>
<organism evidence="1 2">
    <name type="scientific">Panicum hallii var. hallii</name>
    <dbReference type="NCBI Taxonomy" id="1504633"/>
    <lineage>
        <taxon>Eukaryota</taxon>
        <taxon>Viridiplantae</taxon>
        <taxon>Streptophyta</taxon>
        <taxon>Embryophyta</taxon>
        <taxon>Tracheophyta</taxon>
        <taxon>Spermatophyta</taxon>
        <taxon>Magnoliopsida</taxon>
        <taxon>Liliopsida</taxon>
        <taxon>Poales</taxon>
        <taxon>Poaceae</taxon>
        <taxon>PACMAD clade</taxon>
        <taxon>Panicoideae</taxon>
        <taxon>Panicodae</taxon>
        <taxon>Paniceae</taxon>
        <taxon>Panicinae</taxon>
        <taxon>Panicum</taxon>
        <taxon>Panicum sect. Panicum</taxon>
    </lineage>
</organism>
<dbReference type="Gramene" id="PUZ71059">
    <property type="protein sequence ID" value="PUZ71059"/>
    <property type="gene ID" value="GQ55_2G284500"/>
</dbReference>
<accession>A0A2T7ETA4</accession>
<evidence type="ECO:0000313" key="1">
    <source>
        <dbReference type="EMBL" id="PUZ71059.1"/>
    </source>
</evidence>
<protein>
    <submittedName>
        <fullName evidence="1">Uncharacterized protein</fullName>
    </submittedName>
</protein>
<reference evidence="1 2" key="1">
    <citation type="submission" date="2018-04" db="EMBL/GenBank/DDBJ databases">
        <title>WGS assembly of Panicum hallii var. hallii HAL2.</title>
        <authorList>
            <person name="Lovell J."/>
            <person name="Jenkins J."/>
            <person name="Lowry D."/>
            <person name="Mamidi S."/>
            <person name="Sreedasyam A."/>
            <person name="Weng X."/>
            <person name="Barry K."/>
            <person name="Bonette J."/>
            <person name="Campitelli B."/>
            <person name="Daum C."/>
            <person name="Gordon S."/>
            <person name="Gould B."/>
            <person name="Lipzen A."/>
            <person name="MacQueen A."/>
            <person name="Palacio-Mejia J."/>
            <person name="Plott C."/>
            <person name="Shakirov E."/>
            <person name="Shu S."/>
            <person name="Yoshinaga Y."/>
            <person name="Zane M."/>
            <person name="Rokhsar D."/>
            <person name="Grimwood J."/>
            <person name="Schmutz J."/>
            <person name="Juenger T."/>
        </authorList>
    </citation>
    <scope>NUCLEOTIDE SEQUENCE [LARGE SCALE GENOMIC DNA]</scope>
    <source>
        <strain evidence="2">cv. HAL2</strain>
    </source>
</reference>
<dbReference type="AlphaFoldDB" id="A0A2T7ETA4"/>